<feature type="transmembrane region" description="Helical" evidence="1">
    <location>
        <begin position="125"/>
        <end position="146"/>
    </location>
</feature>
<evidence type="ECO:0000256" key="1">
    <source>
        <dbReference type="SAM" id="Phobius"/>
    </source>
</evidence>
<gene>
    <name evidence="2" type="ORF">GCL57_07260</name>
</gene>
<dbReference type="Proteomes" id="UP000442694">
    <property type="component" value="Unassembled WGS sequence"/>
</dbReference>
<feature type="transmembrane region" description="Helical" evidence="1">
    <location>
        <begin position="314"/>
        <end position="330"/>
    </location>
</feature>
<feature type="transmembrane region" description="Helical" evidence="1">
    <location>
        <begin position="182"/>
        <end position="211"/>
    </location>
</feature>
<dbReference type="EMBL" id="WFLN01000006">
    <property type="protein sequence ID" value="KAB8030764.1"/>
    <property type="molecule type" value="Genomic_DNA"/>
</dbReference>
<feature type="transmembrane region" description="Helical" evidence="1">
    <location>
        <begin position="223"/>
        <end position="243"/>
    </location>
</feature>
<feature type="transmembrane region" description="Helical" evidence="1">
    <location>
        <begin position="342"/>
        <end position="359"/>
    </location>
</feature>
<reference evidence="2 3" key="1">
    <citation type="submission" date="2019-10" db="EMBL/GenBank/DDBJ databases">
        <title>New genus of Silvanigrellaceae.</title>
        <authorList>
            <person name="Pitt A."/>
            <person name="Hahn M.W."/>
        </authorList>
    </citation>
    <scope>NUCLEOTIDE SEQUENCE [LARGE SCALE GENOMIC DNA]</scope>
    <source>
        <strain evidence="2 3">33A1-SZDP</strain>
    </source>
</reference>
<evidence type="ECO:0000313" key="2">
    <source>
        <dbReference type="EMBL" id="KAB8030764.1"/>
    </source>
</evidence>
<sequence>MKKRLQSILYNQIFITRILTFSVFIFAYIYLIHDVNNTYWLFGDQTRDWRIASSNELQLIGTPILTGGYSFGPIFYWILSGIYHFIGPFFHYLPHVAVYGLSFINALSCAFLFFVFSKKYYSSTILILSLIILYITSPTLASIGATAWNPNLSAAFVNLSFGYAIYKGLFEAGYTVNNKLSIIIFVIFSWFALQSHSPAIFYTAGVLLFVFIKTKSLKLKFHYILIGFLVILILQTPYIIYMINNINELISYKNGTDQSFNRFLLIKGAFGKGFIYLFQNIADYIFTYNYIISYIIIYLSLLLICIFKKKFKDPLFQFSFLFLFLCYYGYSCIPSWSRENYLLVANIFPIAILPLFLLLKEVFKVKKFNIYLHIFILSTVIYLIPNRNSQKNTQFPFYKTLKITSKKIFETHKELQDIIVPDFKSDVDSTIIYEGYGGKIDPENKITAIIDNNGNVTYTYF</sequence>
<keyword evidence="3" id="KW-1185">Reference proteome</keyword>
<evidence type="ECO:0008006" key="4">
    <source>
        <dbReference type="Google" id="ProtNLM"/>
    </source>
</evidence>
<accession>A0A833JF33</accession>
<comment type="caution">
    <text evidence="2">The sequence shown here is derived from an EMBL/GenBank/DDBJ whole genome shotgun (WGS) entry which is preliminary data.</text>
</comment>
<keyword evidence="1" id="KW-1133">Transmembrane helix</keyword>
<keyword evidence="1" id="KW-0812">Transmembrane</keyword>
<feature type="transmembrane region" description="Helical" evidence="1">
    <location>
        <begin position="96"/>
        <end position="116"/>
    </location>
</feature>
<proteinExistence type="predicted"/>
<organism evidence="2 3">
    <name type="scientific">Fluviispira multicolorata</name>
    <dbReference type="NCBI Taxonomy" id="2654512"/>
    <lineage>
        <taxon>Bacteria</taxon>
        <taxon>Pseudomonadati</taxon>
        <taxon>Bdellovibrionota</taxon>
        <taxon>Oligoflexia</taxon>
        <taxon>Silvanigrellales</taxon>
        <taxon>Silvanigrellaceae</taxon>
        <taxon>Fluviispira</taxon>
    </lineage>
</organism>
<feature type="transmembrane region" description="Helical" evidence="1">
    <location>
        <begin position="152"/>
        <end position="170"/>
    </location>
</feature>
<dbReference type="RefSeq" id="WP_152212691.1">
    <property type="nucleotide sequence ID" value="NZ_WFLN01000006.1"/>
</dbReference>
<protein>
    <recommendedName>
        <fullName evidence="4">Dolichyl-phosphate-mannose-protein mannosyltransferase</fullName>
    </recommendedName>
</protein>
<evidence type="ECO:0000313" key="3">
    <source>
        <dbReference type="Proteomes" id="UP000442694"/>
    </source>
</evidence>
<dbReference type="AlphaFoldDB" id="A0A833JF33"/>
<feature type="transmembrane region" description="Helical" evidence="1">
    <location>
        <begin position="368"/>
        <end position="385"/>
    </location>
</feature>
<keyword evidence="1" id="KW-0472">Membrane</keyword>
<feature type="transmembrane region" description="Helical" evidence="1">
    <location>
        <begin position="288"/>
        <end position="307"/>
    </location>
</feature>
<feature type="transmembrane region" description="Helical" evidence="1">
    <location>
        <begin position="12"/>
        <end position="32"/>
    </location>
</feature>
<name>A0A833JF33_9BACT</name>